<dbReference type="Gene3D" id="3.30.1340.30">
    <property type="match status" value="1"/>
</dbReference>
<gene>
    <name evidence="3" type="ordered locus">RGE_25140</name>
</gene>
<keyword evidence="4" id="KW-1185">Reference proteome</keyword>
<feature type="domain" description="BON" evidence="2">
    <location>
        <begin position="44"/>
        <end position="112"/>
    </location>
</feature>
<dbReference type="AlphaFoldDB" id="I0HS68"/>
<accession>I0HS68</accession>
<dbReference type="STRING" id="983917.RGE_25140"/>
<dbReference type="HOGENOM" id="CLU_098552_3_0_4"/>
<dbReference type="PANTHER" id="PTHR34606">
    <property type="entry name" value="BON DOMAIN-CONTAINING PROTEIN"/>
    <property type="match status" value="1"/>
</dbReference>
<dbReference type="InterPro" id="IPR051686">
    <property type="entry name" value="Lipoprotein_DolP"/>
</dbReference>
<organism evidence="3 4">
    <name type="scientific">Rubrivivax gelatinosus (strain NBRC 100245 / IL144)</name>
    <dbReference type="NCBI Taxonomy" id="983917"/>
    <lineage>
        <taxon>Bacteria</taxon>
        <taxon>Pseudomonadati</taxon>
        <taxon>Pseudomonadota</taxon>
        <taxon>Betaproteobacteria</taxon>
        <taxon>Burkholderiales</taxon>
        <taxon>Sphaerotilaceae</taxon>
        <taxon>Rubrivivax</taxon>
    </lineage>
</organism>
<evidence type="ECO:0000313" key="4">
    <source>
        <dbReference type="Proteomes" id="UP000007883"/>
    </source>
</evidence>
<dbReference type="Pfam" id="PF04972">
    <property type="entry name" value="BON"/>
    <property type="match status" value="1"/>
</dbReference>
<dbReference type="PATRIC" id="fig|983917.3.peg.2446"/>
<dbReference type="InterPro" id="IPR007055">
    <property type="entry name" value="BON_dom"/>
</dbReference>
<feature type="signal peptide" evidence="1">
    <location>
        <begin position="1"/>
        <end position="31"/>
    </location>
</feature>
<evidence type="ECO:0000259" key="2">
    <source>
        <dbReference type="PROSITE" id="PS50914"/>
    </source>
</evidence>
<name>I0HS68_RUBGI</name>
<evidence type="ECO:0000313" key="3">
    <source>
        <dbReference type="EMBL" id="BAL95855.1"/>
    </source>
</evidence>
<keyword evidence="1" id="KW-0732">Signal</keyword>
<dbReference type="eggNOG" id="COG2823">
    <property type="taxonomic scope" value="Bacteria"/>
</dbReference>
<proteinExistence type="predicted"/>
<reference evidence="3 4" key="1">
    <citation type="journal article" date="2012" name="J. Bacteriol.">
        <title>Complete genome sequence of phototrophic betaproteobacterium Rubrivivax gelatinosus IL144.</title>
        <authorList>
            <person name="Nagashima S."/>
            <person name="Kamimura A."/>
            <person name="Shimizu T."/>
            <person name="Nakamura-isaki S."/>
            <person name="Aono E."/>
            <person name="Sakamoto K."/>
            <person name="Ichikawa N."/>
            <person name="Nakazawa H."/>
            <person name="Sekine M."/>
            <person name="Yamazaki S."/>
            <person name="Fujita N."/>
            <person name="Shimada K."/>
            <person name="Hanada S."/>
            <person name="Nagashima K.V.P."/>
        </authorList>
    </citation>
    <scope>NUCLEOTIDE SEQUENCE [LARGE SCALE GENOMIC DNA]</scope>
    <source>
        <strain evidence="4">NBRC 100245 / IL144</strain>
    </source>
</reference>
<dbReference type="Proteomes" id="UP000007883">
    <property type="component" value="Chromosome"/>
</dbReference>
<sequence>MTCQENSTMKTTSLLLAAVLGLGTLATTGCAVTDGQSSVGQYVDDSTITTRVKKRMAEDPTVSAMRISVETLNGTVQLSGFATTQNEKDHAAQIARGVPDVKDVRNNITVRSASQ</sequence>
<dbReference type="KEGG" id="rge:RGE_25140"/>
<evidence type="ECO:0000256" key="1">
    <source>
        <dbReference type="SAM" id="SignalP"/>
    </source>
</evidence>
<protein>
    <recommendedName>
        <fullName evidence="2">BON domain-containing protein</fullName>
    </recommendedName>
</protein>
<dbReference type="EMBL" id="AP012320">
    <property type="protein sequence ID" value="BAL95855.1"/>
    <property type="molecule type" value="Genomic_DNA"/>
</dbReference>
<dbReference type="PROSITE" id="PS50914">
    <property type="entry name" value="BON"/>
    <property type="match status" value="1"/>
</dbReference>
<dbReference type="PANTHER" id="PTHR34606:SF16">
    <property type="entry name" value="BON DOMAIN-CONTAINING PROTEIN"/>
    <property type="match status" value="1"/>
</dbReference>
<feature type="chain" id="PRO_5003629202" description="BON domain-containing protein" evidence="1">
    <location>
        <begin position="32"/>
        <end position="115"/>
    </location>
</feature>
<dbReference type="InterPro" id="IPR014004">
    <property type="entry name" value="Transpt-assoc_nodulatn_dom_bac"/>
</dbReference>
<dbReference type="SMART" id="SM00749">
    <property type="entry name" value="BON"/>
    <property type="match status" value="1"/>
</dbReference>